<dbReference type="EMBL" id="JALJOR010000001">
    <property type="protein sequence ID" value="KAK9830018.1"/>
    <property type="molecule type" value="Genomic_DNA"/>
</dbReference>
<evidence type="ECO:0000313" key="3">
    <source>
        <dbReference type="Proteomes" id="UP001489004"/>
    </source>
</evidence>
<evidence type="ECO:0000313" key="2">
    <source>
        <dbReference type="EMBL" id="KAK9830018.1"/>
    </source>
</evidence>
<feature type="compositionally biased region" description="Basic and acidic residues" evidence="1">
    <location>
        <begin position="187"/>
        <end position="209"/>
    </location>
</feature>
<organism evidence="2 3">
    <name type="scientific">[Myrmecia] bisecta</name>
    <dbReference type="NCBI Taxonomy" id="41462"/>
    <lineage>
        <taxon>Eukaryota</taxon>
        <taxon>Viridiplantae</taxon>
        <taxon>Chlorophyta</taxon>
        <taxon>core chlorophytes</taxon>
        <taxon>Trebouxiophyceae</taxon>
        <taxon>Trebouxiales</taxon>
        <taxon>Trebouxiaceae</taxon>
        <taxon>Myrmecia</taxon>
    </lineage>
</organism>
<feature type="compositionally biased region" description="Low complexity" evidence="1">
    <location>
        <begin position="23"/>
        <end position="38"/>
    </location>
</feature>
<comment type="caution">
    <text evidence="2">The sequence shown here is derived from an EMBL/GenBank/DDBJ whole genome shotgun (WGS) entry which is preliminary data.</text>
</comment>
<sequence length="209" mass="21923">MAASAGAQPPLASQLWPPGSVLSGAGPSATSSRASSVAARDDWRSQGPSRTSRVVSRGGSSMGKSAFAERLERESNARPWQAGPSHLPPAALRATPDPSKPQAEEQQHPDPGAEGSSSTAGLSGRPPQGVFCWPNTVATTLQHKAPYDDGLDANSSPAEPSGQPRHEISRGPNTNQKHVEPPVIEARQPRVSEPESELGEAHDDWQTIP</sequence>
<feature type="compositionally biased region" description="Basic and acidic residues" evidence="1">
    <location>
        <begin position="67"/>
        <end position="76"/>
    </location>
</feature>
<gene>
    <name evidence="2" type="ORF">WJX72_009228</name>
</gene>
<accession>A0AAW1R8Y6</accession>
<proteinExistence type="predicted"/>
<name>A0AAW1R8Y6_9CHLO</name>
<feature type="compositionally biased region" description="Low complexity" evidence="1">
    <location>
        <begin position="49"/>
        <end position="65"/>
    </location>
</feature>
<keyword evidence="3" id="KW-1185">Reference proteome</keyword>
<feature type="region of interest" description="Disordered" evidence="1">
    <location>
        <begin position="1"/>
        <end position="209"/>
    </location>
</feature>
<dbReference type="Proteomes" id="UP001489004">
    <property type="component" value="Unassembled WGS sequence"/>
</dbReference>
<dbReference type="AlphaFoldDB" id="A0AAW1R8Y6"/>
<reference evidence="2 3" key="1">
    <citation type="journal article" date="2024" name="Nat. Commun.">
        <title>Phylogenomics reveals the evolutionary origins of lichenization in chlorophyte algae.</title>
        <authorList>
            <person name="Puginier C."/>
            <person name="Libourel C."/>
            <person name="Otte J."/>
            <person name="Skaloud P."/>
            <person name="Haon M."/>
            <person name="Grisel S."/>
            <person name="Petersen M."/>
            <person name="Berrin J.G."/>
            <person name="Delaux P.M."/>
            <person name="Dal Grande F."/>
            <person name="Keller J."/>
        </authorList>
    </citation>
    <scope>NUCLEOTIDE SEQUENCE [LARGE SCALE GENOMIC DNA]</scope>
    <source>
        <strain evidence="2 3">SAG 2043</strain>
    </source>
</reference>
<protein>
    <submittedName>
        <fullName evidence="2">Uncharacterized protein</fullName>
    </submittedName>
</protein>
<evidence type="ECO:0000256" key="1">
    <source>
        <dbReference type="SAM" id="MobiDB-lite"/>
    </source>
</evidence>